<protein>
    <recommendedName>
        <fullName evidence="3">TPM domain-containing protein</fullName>
    </recommendedName>
</protein>
<evidence type="ECO:0000259" key="3">
    <source>
        <dbReference type="Pfam" id="PF04536"/>
    </source>
</evidence>
<feature type="compositionally biased region" description="Gly residues" evidence="1">
    <location>
        <begin position="249"/>
        <end position="274"/>
    </location>
</feature>
<name>R3U5Y1_9ENTE</name>
<dbReference type="PATRIC" id="fig|1158610.3.peg.364"/>
<feature type="domain" description="TPM" evidence="3">
    <location>
        <begin position="37"/>
        <end position="150"/>
    </location>
</feature>
<keyword evidence="2" id="KW-1133">Transmembrane helix</keyword>
<evidence type="ECO:0000256" key="1">
    <source>
        <dbReference type="SAM" id="MobiDB-lite"/>
    </source>
</evidence>
<comment type="caution">
    <text evidence="4">The sequence shown here is derived from an EMBL/GenBank/DDBJ whole genome shotgun (WGS) entry which is preliminary data.</text>
</comment>
<dbReference type="OrthoDB" id="9806054at2"/>
<organism evidence="4 5">
    <name type="scientific">Enterococcus phoeniculicola ATCC BAA-412</name>
    <dbReference type="NCBI Taxonomy" id="1158610"/>
    <lineage>
        <taxon>Bacteria</taxon>
        <taxon>Bacillati</taxon>
        <taxon>Bacillota</taxon>
        <taxon>Bacilli</taxon>
        <taxon>Lactobacillales</taxon>
        <taxon>Enterococcaceae</taxon>
        <taxon>Enterococcus</taxon>
    </lineage>
</organism>
<evidence type="ECO:0000313" key="5">
    <source>
        <dbReference type="Proteomes" id="UP000013785"/>
    </source>
</evidence>
<keyword evidence="5" id="KW-1185">Reference proteome</keyword>
<feature type="transmembrane region" description="Helical" evidence="2">
    <location>
        <begin position="182"/>
        <end position="202"/>
    </location>
</feature>
<dbReference type="EMBL" id="AJAT01000007">
    <property type="protein sequence ID" value="EOL48838.1"/>
    <property type="molecule type" value="Genomic_DNA"/>
</dbReference>
<dbReference type="Proteomes" id="UP000013785">
    <property type="component" value="Unassembled WGS sequence"/>
</dbReference>
<keyword evidence="2" id="KW-0472">Membrane</keyword>
<reference evidence="4 5" key="1">
    <citation type="submission" date="2013-02" db="EMBL/GenBank/DDBJ databases">
        <title>The Genome Sequence of Enterococcus phoeniculicola BAA-412.</title>
        <authorList>
            <consortium name="The Broad Institute Genome Sequencing Platform"/>
            <consortium name="The Broad Institute Genome Sequencing Center for Infectious Disease"/>
            <person name="Earl A.M."/>
            <person name="Gilmore M.S."/>
            <person name="Lebreton F."/>
            <person name="Walker B."/>
            <person name="Young S.K."/>
            <person name="Zeng Q."/>
            <person name="Gargeya S."/>
            <person name="Fitzgerald M."/>
            <person name="Haas B."/>
            <person name="Abouelleil A."/>
            <person name="Alvarado L."/>
            <person name="Arachchi H.M."/>
            <person name="Berlin A.M."/>
            <person name="Chapman S.B."/>
            <person name="Dewar J."/>
            <person name="Goldberg J."/>
            <person name="Griggs A."/>
            <person name="Gujja S."/>
            <person name="Hansen M."/>
            <person name="Howarth C."/>
            <person name="Imamovic A."/>
            <person name="Larimer J."/>
            <person name="McCowan C."/>
            <person name="Murphy C."/>
            <person name="Neiman D."/>
            <person name="Pearson M."/>
            <person name="Priest M."/>
            <person name="Roberts A."/>
            <person name="Saif S."/>
            <person name="Shea T."/>
            <person name="Sisk P."/>
            <person name="Sykes S."/>
            <person name="Wortman J."/>
            <person name="Nusbaum C."/>
            <person name="Birren B."/>
        </authorList>
    </citation>
    <scope>NUCLEOTIDE SEQUENCE [LARGE SCALE GENOMIC DNA]</scope>
    <source>
        <strain evidence="4 5">ATCC BAA-412</strain>
    </source>
</reference>
<dbReference type="AlphaFoldDB" id="R3U5Y1"/>
<keyword evidence="2" id="KW-0812">Transmembrane</keyword>
<dbReference type="HOGENOM" id="CLU_060109_1_1_9"/>
<dbReference type="RefSeq" id="WP_010767064.1">
    <property type="nucleotide sequence ID" value="NZ_ASWE01000004.1"/>
</dbReference>
<proteinExistence type="predicted"/>
<dbReference type="PROSITE" id="PS51257">
    <property type="entry name" value="PROKAR_LIPOPROTEIN"/>
    <property type="match status" value="1"/>
</dbReference>
<gene>
    <name evidence="4" type="ORF">UC3_00389</name>
</gene>
<dbReference type="Gene3D" id="3.10.310.50">
    <property type="match status" value="1"/>
</dbReference>
<accession>R3U5Y1</accession>
<evidence type="ECO:0000313" key="4">
    <source>
        <dbReference type="EMBL" id="EOL48838.1"/>
    </source>
</evidence>
<evidence type="ECO:0000256" key="2">
    <source>
        <dbReference type="SAM" id="Phobius"/>
    </source>
</evidence>
<feature type="region of interest" description="Disordered" evidence="1">
    <location>
        <begin position="241"/>
        <end position="274"/>
    </location>
</feature>
<dbReference type="InterPro" id="IPR007621">
    <property type="entry name" value="TPM_dom"/>
</dbReference>
<dbReference type="STRING" id="154621.RV11_GL003334"/>
<dbReference type="eggNOG" id="COG1512">
    <property type="taxonomic scope" value="Bacteria"/>
</dbReference>
<sequence>MRKMTANARVFPLFLAGLFLLLFFGCSTGFAETVTIDDRAGLFSEEQIQTLQQEAAKIDEKIKGRTFIVTTTEYIQSPEKFSDQYLLKAIGPDENGSVLLLDMGNRDLYVSTSGNMIDYVTDSRKNSMLDDIQEDMRSASYFNAAEIYFSNLSTFVDKGVPGGHYRVDRDTGKITRYKTLTILEAIIALVAALILSGVFFVLMKLKYQLKFGTYKYPYKEKSSLQLTDREDKLINSFVTTRRIPKPSNNGGGGGGGSTTHSSGGGTFGGGGRSF</sequence>
<dbReference type="Pfam" id="PF04536">
    <property type="entry name" value="TPM_phosphatase"/>
    <property type="match status" value="1"/>
</dbReference>